<gene>
    <name evidence="1" type="ORF">JAZ07_01285</name>
</gene>
<evidence type="ECO:0000313" key="2">
    <source>
        <dbReference type="Proteomes" id="UP000886667"/>
    </source>
</evidence>
<accession>A0A9E4N254</accession>
<proteinExistence type="predicted"/>
<dbReference type="AlphaFoldDB" id="A0A9E4N254"/>
<dbReference type="EMBL" id="JAEPCM010000016">
    <property type="protein sequence ID" value="MCG7944960.1"/>
    <property type="molecule type" value="Genomic_DNA"/>
</dbReference>
<comment type="caution">
    <text evidence="1">The sequence shown here is derived from an EMBL/GenBank/DDBJ whole genome shotgun (WGS) entry which is preliminary data.</text>
</comment>
<organism evidence="1 2">
    <name type="scientific">Candidatus Thiodiazotropha taylori</name>
    <dbReference type="NCBI Taxonomy" id="2792791"/>
    <lineage>
        <taxon>Bacteria</taxon>
        <taxon>Pseudomonadati</taxon>
        <taxon>Pseudomonadota</taxon>
        <taxon>Gammaproteobacteria</taxon>
        <taxon>Chromatiales</taxon>
        <taxon>Sedimenticolaceae</taxon>
        <taxon>Candidatus Thiodiazotropha</taxon>
    </lineage>
</organism>
<reference evidence="1" key="1">
    <citation type="journal article" date="2021" name="Proc. Natl. Acad. Sci. U.S.A.">
        <title>Global biogeography of chemosynthetic symbionts reveals both localized and globally distributed symbiont groups. .</title>
        <authorList>
            <person name="Osvatic J.T."/>
            <person name="Wilkins L.G.E."/>
            <person name="Leibrecht L."/>
            <person name="Leray M."/>
            <person name="Zauner S."/>
            <person name="Polzin J."/>
            <person name="Camacho Y."/>
            <person name="Gros O."/>
            <person name="van Gils J.A."/>
            <person name="Eisen J.A."/>
            <person name="Petersen J.M."/>
            <person name="Yuen B."/>
        </authorList>
    </citation>
    <scope>NUCLEOTIDE SEQUENCE</scope>
    <source>
        <strain evidence="1">MAGclacostrist064TRANS</strain>
    </source>
</reference>
<evidence type="ECO:0000313" key="1">
    <source>
        <dbReference type="EMBL" id="MCG7944960.1"/>
    </source>
</evidence>
<name>A0A9E4N254_9GAMM</name>
<dbReference type="Proteomes" id="UP000886667">
    <property type="component" value="Unassembled WGS sequence"/>
</dbReference>
<protein>
    <submittedName>
        <fullName evidence="1">Uncharacterized protein</fullName>
    </submittedName>
</protein>
<sequence>MKRPVVYLRTNNIFYDCPVLINLGKGLSDKAIISDGLKYVPGGYPVIRADADPKDAVKCALISQCDSTYLGISDPIFRHPSGLAKHSQFKVGLNGYTALAEYNNVDCPSDRWEVLQRMFQIEVKPYRKQGDHITVIVNTLYNVNNVTVSIYKWANDVIDVLKQTTDRPIKIWADPEWHNRRHIGLGLRNDVEVIQDDSVFENCHATVSYSSHKAVETTIAGIPNIPISDHCFTSLLQKSDLTQIDDISLPDRDQWLWNLAYTQWGSREIKKHLPIEHLRNKISELQNQK</sequence>